<keyword evidence="2" id="KW-0472">Membrane</keyword>
<reference evidence="4" key="2">
    <citation type="submission" date="2015-01" db="EMBL/GenBank/DDBJ databases">
        <title>Evolutionary Origins and Diversification of the Mycorrhizal Mutualists.</title>
        <authorList>
            <consortium name="DOE Joint Genome Institute"/>
            <consortium name="Mycorrhizal Genomics Consortium"/>
            <person name="Kohler A."/>
            <person name="Kuo A."/>
            <person name="Nagy L.G."/>
            <person name="Floudas D."/>
            <person name="Copeland A."/>
            <person name="Barry K.W."/>
            <person name="Cichocki N."/>
            <person name="Veneault-Fourrey C."/>
            <person name="LaButti K."/>
            <person name="Lindquist E.A."/>
            <person name="Lipzen A."/>
            <person name="Lundell T."/>
            <person name="Morin E."/>
            <person name="Murat C."/>
            <person name="Riley R."/>
            <person name="Ohm R."/>
            <person name="Sun H."/>
            <person name="Tunlid A."/>
            <person name="Henrissat B."/>
            <person name="Grigoriev I.V."/>
            <person name="Hibbett D.S."/>
            <person name="Martin F."/>
        </authorList>
    </citation>
    <scope>NUCLEOTIDE SEQUENCE [LARGE SCALE GENOMIC DNA]</scope>
    <source>
        <strain evidence="4">LaAM-08-1</strain>
    </source>
</reference>
<organism evidence="3 4">
    <name type="scientific">Laccaria amethystina LaAM-08-1</name>
    <dbReference type="NCBI Taxonomy" id="1095629"/>
    <lineage>
        <taxon>Eukaryota</taxon>
        <taxon>Fungi</taxon>
        <taxon>Dikarya</taxon>
        <taxon>Basidiomycota</taxon>
        <taxon>Agaricomycotina</taxon>
        <taxon>Agaricomycetes</taxon>
        <taxon>Agaricomycetidae</taxon>
        <taxon>Agaricales</taxon>
        <taxon>Agaricineae</taxon>
        <taxon>Hydnangiaceae</taxon>
        <taxon>Laccaria</taxon>
    </lineage>
</organism>
<dbReference type="EMBL" id="KN838545">
    <property type="protein sequence ID" value="KIK07897.1"/>
    <property type="molecule type" value="Genomic_DNA"/>
</dbReference>
<accession>A0A0C9YC63</accession>
<evidence type="ECO:0000256" key="2">
    <source>
        <dbReference type="SAM" id="Phobius"/>
    </source>
</evidence>
<keyword evidence="2" id="KW-0812">Transmembrane</keyword>
<name>A0A0C9YC63_9AGAR</name>
<keyword evidence="2" id="KW-1133">Transmembrane helix</keyword>
<feature type="transmembrane region" description="Helical" evidence="2">
    <location>
        <begin position="7"/>
        <end position="25"/>
    </location>
</feature>
<feature type="transmembrane region" description="Helical" evidence="2">
    <location>
        <begin position="31"/>
        <end position="49"/>
    </location>
</feature>
<keyword evidence="4" id="KW-1185">Reference proteome</keyword>
<evidence type="ECO:0000256" key="1">
    <source>
        <dbReference type="SAM" id="Coils"/>
    </source>
</evidence>
<sequence length="163" mass="18890">MFSTLREYHQAIASAIWMVILSIIPQDLVRLGAIFLGGVIFVCNIMDAMRPQNRMKKLQHRLQSLEAKLQDAVKSGIMCRSDTNFTAQIARNMGGIRYRTFELYEKTLLTSGGILQEIKAFWEGHSRDINECIEDVEALERDLEINHAKVLKDHYSSWRYWPN</sequence>
<dbReference type="HOGENOM" id="CLU_112976_0_0_1"/>
<protein>
    <submittedName>
        <fullName evidence="3">Uncharacterized protein</fullName>
    </submittedName>
</protein>
<proteinExistence type="predicted"/>
<dbReference type="Proteomes" id="UP000054477">
    <property type="component" value="Unassembled WGS sequence"/>
</dbReference>
<dbReference type="AlphaFoldDB" id="A0A0C9YC63"/>
<evidence type="ECO:0000313" key="3">
    <source>
        <dbReference type="EMBL" id="KIK07897.1"/>
    </source>
</evidence>
<dbReference type="OrthoDB" id="3035114at2759"/>
<reference evidence="3 4" key="1">
    <citation type="submission" date="2014-04" db="EMBL/GenBank/DDBJ databases">
        <authorList>
            <consortium name="DOE Joint Genome Institute"/>
            <person name="Kuo A."/>
            <person name="Kohler A."/>
            <person name="Nagy L.G."/>
            <person name="Floudas D."/>
            <person name="Copeland A."/>
            <person name="Barry K.W."/>
            <person name="Cichocki N."/>
            <person name="Veneault-Fourrey C."/>
            <person name="LaButti K."/>
            <person name="Lindquist E.A."/>
            <person name="Lipzen A."/>
            <person name="Lundell T."/>
            <person name="Morin E."/>
            <person name="Murat C."/>
            <person name="Sun H."/>
            <person name="Tunlid A."/>
            <person name="Henrissat B."/>
            <person name="Grigoriev I.V."/>
            <person name="Hibbett D.S."/>
            <person name="Martin F."/>
            <person name="Nordberg H.P."/>
            <person name="Cantor M.N."/>
            <person name="Hua S.X."/>
        </authorList>
    </citation>
    <scope>NUCLEOTIDE SEQUENCE [LARGE SCALE GENOMIC DNA]</scope>
    <source>
        <strain evidence="3 4">LaAM-08-1</strain>
    </source>
</reference>
<gene>
    <name evidence="3" type="ORF">K443DRAFT_86360</name>
</gene>
<keyword evidence="1" id="KW-0175">Coiled coil</keyword>
<feature type="coiled-coil region" evidence="1">
    <location>
        <begin position="48"/>
        <end position="75"/>
    </location>
</feature>
<evidence type="ECO:0000313" key="4">
    <source>
        <dbReference type="Proteomes" id="UP000054477"/>
    </source>
</evidence>